<reference evidence="6" key="1">
    <citation type="submission" date="2021-03" db="EMBL/GenBank/DDBJ databases">
        <title>Pengzhenrongella sicca gen. nov., sp. nov., a new member of suborder Micrococcineae isolated from High-Arctic tundra soil.</title>
        <authorList>
            <person name="Peng F."/>
        </authorList>
    </citation>
    <scope>NUCLEOTIDE SEQUENCE</scope>
    <source>
        <strain evidence="6">LRZ-2</strain>
    </source>
</reference>
<dbReference type="Pfam" id="PF01584">
    <property type="entry name" value="CheW"/>
    <property type="match status" value="3"/>
</dbReference>
<keyword evidence="7" id="KW-1185">Reference proteome</keyword>
<evidence type="ECO:0000259" key="5">
    <source>
        <dbReference type="PROSITE" id="PS50851"/>
    </source>
</evidence>
<dbReference type="KEGG" id="psic:J4E96_19120"/>
<dbReference type="Gene3D" id="2.40.50.180">
    <property type="entry name" value="CheA-289, Domain 4"/>
    <property type="match status" value="3"/>
</dbReference>
<dbReference type="EMBL" id="CP071868">
    <property type="protein sequence ID" value="QTE29353.1"/>
    <property type="molecule type" value="Genomic_DNA"/>
</dbReference>
<dbReference type="RefSeq" id="WP_227423629.1">
    <property type="nucleotide sequence ID" value="NZ_CP071868.1"/>
</dbReference>
<feature type="domain" description="CheW-like" evidence="5">
    <location>
        <begin position="205"/>
        <end position="349"/>
    </location>
</feature>
<feature type="region of interest" description="Disordered" evidence="4">
    <location>
        <begin position="181"/>
        <end position="201"/>
    </location>
</feature>
<protein>
    <recommendedName>
        <fullName evidence="2">Chemotaxis protein CheW</fullName>
    </recommendedName>
</protein>
<dbReference type="PANTHER" id="PTHR22617">
    <property type="entry name" value="CHEMOTAXIS SENSOR HISTIDINE KINASE-RELATED"/>
    <property type="match status" value="1"/>
</dbReference>
<comment type="subcellular location">
    <subcellularLocation>
        <location evidence="1">Cytoplasm</location>
    </subcellularLocation>
</comment>
<evidence type="ECO:0000313" key="7">
    <source>
        <dbReference type="Proteomes" id="UP000663937"/>
    </source>
</evidence>
<dbReference type="SMART" id="SM00260">
    <property type="entry name" value="CheW"/>
    <property type="match status" value="3"/>
</dbReference>
<feature type="domain" description="CheW-like" evidence="5">
    <location>
        <begin position="380"/>
        <end position="522"/>
    </location>
</feature>
<dbReference type="PANTHER" id="PTHR22617:SF45">
    <property type="entry name" value="CHEMOTAXIS PROTEIN CHEW"/>
    <property type="match status" value="1"/>
</dbReference>
<evidence type="ECO:0000256" key="2">
    <source>
        <dbReference type="ARBA" id="ARBA00021483"/>
    </source>
</evidence>
<accession>A0A8A4ZEL6</accession>
<gene>
    <name evidence="6" type="ORF">J4E96_19120</name>
</gene>
<dbReference type="InterPro" id="IPR039315">
    <property type="entry name" value="CheW"/>
</dbReference>
<dbReference type="PROSITE" id="PS50851">
    <property type="entry name" value="CHEW"/>
    <property type="match status" value="3"/>
</dbReference>
<keyword evidence="3" id="KW-0963">Cytoplasm</keyword>
<dbReference type="AlphaFoldDB" id="A0A8A4ZEL6"/>
<evidence type="ECO:0000313" key="6">
    <source>
        <dbReference type="EMBL" id="QTE29353.1"/>
    </source>
</evidence>
<evidence type="ECO:0000256" key="4">
    <source>
        <dbReference type="SAM" id="MobiDB-lite"/>
    </source>
</evidence>
<feature type="domain" description="CheW-like" evidence="5">
    <location>
        <begin position="35"/>
        <end position="175"/>
    </location>
</feature>
<evidence type="ECO:0000256" key="3">
    <source>
        <dbReference type="ARBA" id="ARBA00022490"/>
    </source>
</evidence>
<dbReference type="GO" id="GO:0006935">
    <property type="term" value="P:chemotaxis"/>
    <property type="evidence" value="ECO:0007669"/>
    <property type="project" value="InterPro"/>
</dbReference>
<dbReference type="GO" id="GO:0005829">
    <property type="term" value="C:cytosol"/>
    <property type="evidence" value="ECO:0007669"/>
    <property type="project" value="TreeGrafter"/>
</dbReference>
<sequence length="553" mass="59373">MSRKAVVTGDEVVAGDEIVGDEVGGDGTTSGELDSADFVTFDMQGERYAFPMNRVNEIIRIPKVVRVPLGPVSLEGLANLRGKVLPVVNLRACCMLPVVEHNETTRVIVVDSGVPLGFVVDRVASVVSVNRDAVEPAETVQSTVQSDILVGIIKSADGEMTTVLDVDRLVGAQFAQFAHRRGSGDGTAESARSVDDDSSDELGDTVELVSFVVDDQEYALPIAQVQEIVQAPESVSRIPNAGERVLGVMDLRGRVLPVLSMRRIFGLPVTDLGAQNRIVVVPLDGGVVGVVMDTVREVLRVPSDLVAALPNVVAGAGRTTEVVSVCRLEDGHRLVSVLSLDRMFDAPGLRAELAEHVGDDAVEGTTEMDEAGVNDGRGDEELFVVFRLDDEEYAVDVDAVQEIIRVPDTLIRVPKTHDFVEGLVNLRGTVLPVVDLRTRFGLARAERDERQRIVVLFLGGTRTGFIVDSVTEVARIPRGILEPAPELSEEQARFVAQVVNLPAETRMLLVVRAEELVAAIETLAPDATPTPGGSIPKQRPAPVNSLVHETLVA</sequence>
<proteinExistence type="predicted"/>
<evidence type="ECO:0000256" key="1">
    <source>
        <dbReference type="ARBA" id="ARBA00004496"/>
    </source>
</evidence>
<dbReference type="InterPro" id="IPR002545">
    <property type="entry name" value="CheW-lke_dom"/>
</dbReference>
<dbReference type="InterPro" id="IPR036061">
    <property type="entry name" value="CheW-like_dom_sf"/>
</dbReference>
<dbReference type="GO" id="GO:0007165">
    <property type="term" value="P:signal transduction"/>
    <property type="evidence" value="ECO:0007669"/>
    <property type="project" value="InterPro"/>
</dbReference>
<dbReference type="SUPFAM" id="SSF50341">
    <property type="entry name" value="CheW-like"/>
    <property type="match status" value="3"/>
</dbReference>
<organism evidence="6 7">
    <name type="scientific">Pengzhenrongella sicca</name>
    <dbReference type="NCBI Taxonomy" id="2819238"/>
    <lineage>
        <taxon>Bacteria</taxon>
        <taxon>Bacillati</taxon>
        <taxon>Actinomycetota</taxon>
        <taxon>Actinomycetes</taxon>
        <taxon>Micrococcales</taxon>
        <taxon>Pengzhenrongella</taxon>
    </lineage>
</organism>
<name>A0A8A4ZEL6_9MICO</name>
<dbReference type="Proteomes" id="UP000663937">
    <property type="component" value="Chromosome"/>
</dbReference>
<dbReference type="Gene3D" id="2.30.30.40">
    <property type="entry name" value="SH3 Domains"/>
    <property type="match status" value="3"/>
</dbReference>